<sequence length="95" mass="10311">MFFDMDPDDGAPPRVRPGDATRSPMMLPSLSLSRPSSRVATPRAGSPAPPMQRKASVSAGVLAMLEQQLDGVHINSDYEDIADNMRVEVPIVEDF</sequence>
<proteinExistence type="predicted"/>
<name>A0ACC1KLU4_9FUNG</name>
<reference evidence="1" key="1">
    <citation type="submission" date="2022-07" db="EMBL/GenBank/DDBJ databases">
        <title>Phylogenomic reconstructions and comparative analyses of Kickxellomycotina fungi.</title>
        <authorList>
            <person name="Reynolds N.K."/>
            <person name="Stajich J.E."/>
            <person name="Barry K."/>
            <person name="Grigoriev I.V."/>
            <person name="Crous P."/>
            <person name="Smith M.E."/>
        </authorList>
    </citation>
    <scope>NUCLEOTIDE SEQUENCE</scope>
    <source>
        <strain evidence="1">BCRC 34780</strain>
    </source>
</reference>
<accession>A0ACC1KLU4</accession>
<feature type="non-terminal residue" evidence="1">
    <location>
        <position position="95"/>
    </location>
</feature>
<evidence type="ECO:0000313" key="2">
    <source>
        <dbReference type="Proteomes" id="UP001140087"/>
    </source>
</evidence>
<evidence type="ECO:0000313" key="1">
    <source>
        <dbReference type="EMBL" id="KAJ2791684.1"/>
    </source>
</evidence>
<gene>
    <name evidence="1" type="ORF">H4R21_006279</name>
</gene>
<dbReference type="EMBL" id="JANBUN010003259">
    <property type="protein sequence ID" value="KAJ2791684.1"/>
    <property type="molecule type" value="Genomic_DNA"/>
</dbReference>
<protein>
    <submittedName>
        <fullName evidence="1">Uncharacterized protein</fullName>
    </submittedName>
</protein>
<organism evidence="1 2">
    <name type="scientific">Coemansia helicoidea</name>
    <dbReference type="NCBI Taxonomy" id="1286919"/>
    <lineage>
        <taxon>Eukaryota</taxon>
        <taxon>Fungi</taxon>
        <taxon>Fungi incertae sedis</taxon>
        <taxon>Zoopagomycota</taxon>
        <taxon>Kickxellomycotina</taxon>
        <taxon>Kickxellomycetes</taxon>
        <taxon>Kickxellales</taxon>
        <taxon>Kickxellaceae</taxon>
        <taxon>Coemansia</taxon>
    </lineage>
</organism>
<keyword evidence="2" id="KW-1185">Reference proteome</keyword>
<dbReference type="Proteomes" id="UP001140087">
    <property type="component" value="Unassembled WGS sequence"/>
</dbReference>
<comment type="caution">
    <text evidence="1">The sequence shown here is derived from an EMBL/GenBank/DDBJ whole genome shotgun (WGS) entry which is preliminary data.</text>
</comment>